<evidence type="ECO:0000313" key="1">
    <source>
        <dbReference type="EMBL" id="TVY33152.1"/>
    </source>
</evidence>
<gene>
    <name evidence="1" type="ORF">LSUB1_G008270</name>
</gene>
<feature type="non-terminal residue" evidence="1">
    <location>
        <position position="1"/>
    </location>
</feature>
<accession>A0A8H8U6H0</accession>
<proteinExistence type="predicted"/>
<organism evidence="1 2">
    <name type="scientific">Lachnellula subtilissima</name>
    <dbReference type="NCBI Taxonomy" id="602034"/>
    <lineage>
        <taxon>Eukaryota</taxon>
        <taxon>Fungi</taxon>
        <taxon>Dikarya</taxon>
        <taxon>Ascomycota</taxon>
        <taxon>Pezizomycotina</taxon>
        <taxon>Leotiomycetes</taxon>
        <taxon>Helotiales</taxon>
        <taxon>Lachnaceae</taxon>
        <taxon>Lachnellula</taxon>
    </lineage>
</organism>
<sequence length="79" mass="8805">VAASHTSCLGNFITALVEEPIYANLKESSNRRLGPDVEFAGASLPPHSYNSPRLRLEEANKMRRAKAIVLSLHTQWLEM</sequence>
<dbReference type="EMBL" id="QGMJ01000854">
    <property type="protein sequence ID" value="TVY33152.1"/>
    <property type="molecule type" value="Genomic_DNA"/>
</dbReference>
<name>A0A8H8U6H0_9HELO</name>
<keyword evidence="2" id="KW-1185">Reference proteome</keyword>
<dbReference type="AlphaFoldDB" id="A0A8H8U6H0"/>
<evidence type="ECO:0000313" key="2">
    <source>
        <dbReference type="Proteomes" id="UP000462212"/>
    </source>
</evidence>
<reference evidence="1 2" key="1">
    <citation type="submission" date="2018-05" db="EMBL/GenBank/DDBJ databases">
        <title>Genome sequencing and assembly of the regulated plant pathogen Lachnellula willkommii and related sister species for the development of diagnostic species identification markers.</title>
        <authorList>
            <person name="Giroux E."/>
            <person name="Bilodeau G."/>
        </authorList>
    </citation>
    <scope>NUCLEOTIDE SEQUENCE [LARGE SCALE GENOMIC DNA]</scope>
    <source>
        <strain evidence="1 2">CBS 197.66</strain>
    </source>
</reference>
<feature type="non-terminal residue" evidence="1">
    <location>
        <position position="79"/>
    </location>
</feature>
<comment type="caution">
    <text evidence="1">The sequence shown here is derived from an EMBL/GenBank/DDBJ whole genome shotgun (WGS) entry which is preliminary data.</text>
</comment>
<dbReference type="Proteomes" id="UP000462212">
    <property type="component" value="Unassembled WGS sequence"/>
</dbReference>
<protein>
    <submittedName>
        <fullName evidence="1">Uncharacterized protein</fullName>
    </submittedName>
</protein>